<name>A0A9E8HJW0_9ALTE</name>
<organism evidence="3 4">
    <name type="scientific">Alkalimarinus sediminis</name>
    <dbReference type="NCBI Taxonomy" id="1632866"/>
    <lineage>
        <taxon>Bacteria</taxon>
        <taxon>Pseudomonadati</taxon>
        <taxon>Pseudomonadota</taxon>
        <taxon>Gammaproteobacteria</taxon>
        <taxon>Alteromonadales</taxon>
        <taxon>Alteromonadaceae</taxon>
        <taxon>Alkalimarinus</taxon>
    </lineage>
</organism>
<accession>A0A9E8HJW0</accession>
<dbReference type="KEGG" id="asem:NNL22_04000"/>
<dbReference type="PRINTS" id="PR00081">
    <property type="entry name" value="GDHRDH"/>
</dbReference>
<evidence type="ECO:0000256" key="2">
    <source>
        <dbReference type="ARBA" id="ARBA00023002"/>
    </source>
</evidence>
<evidence type="ECO:0000313" key="3">
    <source>
        <dbReference type="EMBL" id="UZW75759.1"/>
    </source>
</evidence>
<protein>
    <submittedName>
        <fullName evidence="3">SDR family NAD(P)-dependent oxidoreductase</fullName>
    </submittedName>
</protein>
<gene>
    <name evidence="3" type="ORF">NNL22_04000</name>
</gene>
<evidence type="ECO:0000313" key="4">
    <source>
        <dbReference type="Proteomes" id="UP001164472"/>
    </source>
</evidence>
<proteinExistence type="inferred from homology"/>
<dbReference type="Proteomes" id="UP001164472">
    <property type="component" value="Chromosome"/>
</dbReference>
<dbReference type="Pfam" id="PF00106">
    <property type="entry name" value="adh_short"/>
    <property type="match status" value="1"/>
</dbReference>
<keyword evidence="4" id="KW-1185">Reference proteome</keyword>
<evidence type="ECO:0000256" key="1">
    <source>
        <dbReference type="ARBA" id="ARBA00006484"/>
    </source>
</evidence>
<dbReference type="AlphaFoldDB" id="A0A9E8HJW0"/>
<dbReference type="PROSITE" id="PS51257">
    <property type="entry name" value="PROKAR_LIPOPROTEIN"/>
    <property type="match status" value="1"/>
</dbReference>
<dbReference type="GO" id="GO:0016491">
    <property type="term" value="F:oxidoreductase activity"/>
    <property type="evidence" value="ECO:0007669"/>
    <property type="project" value="UniProtKB-KW"/>
</dbReference>
<dbReference type="InterPro" id="IPR036291">
    <property type="entry name" value="NAD(P)-bd_dom_sf"/>
</dbReference>
<dbReference type="SUPFAM" id="SSF51735">
    <property type="entry name" value="NAD(P)-binding Rossmann-fold domains"/>
    <property type="match status" value="1"/>
</dbReference>
<dbReference type="EMBL" id="CP101527">
    <property type="protein sequence ID" value="UZW75759.1"/>
    <property type="molecule type" value="Genomic_DNA"/>
</dbReference>
<dbReference type="PANTHER" id="PTHR44169">
    <property type="entry name" value="NADPH-DEPENDENT 1-ACYLDIHYDROXYACETONE PHOSPHATE REDUCTASE"/>
    <property type="match status" value="1"/>
</dbReference>
<dbReference type="InterPro" id="IPR002347">
    <property type="entry name" value="SDR_fam"/>
</dbReference>
<comment type="similarity">
    <text evidence="1">Belongs to the short-chain dehydrogenases/reductases (SDR) family.</text>
</comment>
<sequence>MKTVVITGASTGIGYACVEASLKAGHRVIATARKDDDLKMLADMGADAIHLELLSEESVNSAADKILALTDHHIDALFNNAGYGFQVAMEDSTWRGLNDQHTANVIGPIMFTNRLLDALKPNSRLIFNGSILGVITVAFRGPYCMSKHALEAAVDAYRLELEPRGINVHLIQPGPIEANFRNNTLTALKQTLGSKKTHLDYSNHLARLESRLNTKGTLPASSVADIYLGIVNGSHNKPRYLVTQTAKSAALFKRLLGSAFHRIAKKAEPVIKQ</sequence>
<dbReference type="PANTHER" id="PTHR44169:SF6">
    <property type="entry name" value="NADPH-DEPENDENT 1-ACYLDIHYDROXYACETONE PHOSPHATE REDUCTASE"/>
    <property type="match status" value="1"/>
</dbReference>
<dbReference type="RefSeq" id="WP_251810418.1">
    <property type="nucleotide sequence ID" value="NZ_CP101527.1"/>
</dbReference>
<dbReference type="Gene3D" id="3.40.50.720">
    <property type="entry name" value="NAD(P)-binding Rossmann-like Domain"/>
    <property type="match status" value="1"/>
</dbReference>
<reference evidence="3" key="1">
    <citation type="submission" date="2022-07" db="EMBL/GenBank/DDBJ databases">
        <title>Alkalimarinus sp. nov., isolated from gut of a Alitta virens.</title>
        <authorList>
            <person name="Yang A.I."/>
            <person name="Shin N.-R."/>
        </authorList>
    </citation>
    <scope>NUCLEOTIDE SEQUENCE</scope>
    <source>
        <strain evidence="3">FA028</strain>
    </source>
</reference>
<keyword evidence="2" id="KW-0560">Oxidoreductase</keyword>